<dbReference type="InterPro" id="IPR036388">
    <property type="entry name" value="WH-like_DNA-bd_sf"/>
</dbReference>
<proteinExistence type="predicted"/>
<dbReference type="InterPro" id="IPR039422">
    <property type="entry name" value="MarR/SlyA-like"/>
</dbReference>
<gene>
    <name evidence="6" type="ORF">ABT188_24245</name>
</gene>
<dbReference type="Pfam" id="PF01047">
    <property type="entry name" value="MarR"/>
    <property type="match status" value="1"/>
</dbReference>
<evidence type="ECO:0000256" key="4">
    <source>
        <dbReference type="SAM" id="MobiDB-lite"/>
    </source>
</evidence>
<dbReference type="PROSITE" id="PS01117">
    <property type="entry name" value="HTH_MARR_1"/>
    <property type="match status" value="1"/>
</dbReference>
<keyword evidence="1" id="KW-0805">Transcription regulation</keyword>
<feature type="region of interest" description="Disordered" evidence="4">
    <location>
        <begin position="138"/>
        <end position="177"/>
    </location>
</feature>
<dbReference type="PANTHER" id="PTHR33164">
    <property type="entry name" value="TRANSCRIPTIONAL REGULATOR, MARR FAMILY"/>
    <property type="match status" value="1"/>
</dbReference>
<evidence type="ECO:0000313" key="6">
    <source>
        <dbReference type="EMBL" id="MER6167620.1"/>
    </source>
</evidence>
<evidence type="ECO:0000313" key="7">
    <source>
        <dbReference type="Proteomes" id="UP001496720"/>
    </source>
</evidence>
<organism evidence="6 7">
    <name type="scientific">Streptomyces violaceorubidus</name>
    <dbReference type="NCBI Taxonomy" id="284042"/>
    <lineage>
        <taxon>Bacteria</taxon>
        <taxon>Bacillati</taxon>
        <taxon>Actinomycetota</taxon>
        <taxon>Actinomycetes</taxon>
        <taxon>Kitasatosporales</taxon>
        <taxon>Streptomycetaceae</taxon>
        <taxon>Streptomyces</taxon>
    </lineage>
</organism>
<dbReference type="RefSeq" id="WP_352149063.1">
    <property type="nucleotide sequence ID" value="NZ_JBEOZY010000028.1"/>
</dbReference>
<dbReference type="PRINTS" id="PR00598">
    <property type="entry name" value="HTHMARR"/>
</dbReference>
<feature type="domain" description="HTH marR-type" evidence="5">
    <location>
        <begin position="7"/>
        <end position="137"/>
    </location>
</feature>
<dbReference type="Gene3D" id="1.10.10.10">
    <property type="entry name" value="Winged helix-like DNA-binding domain superfamily/Winged helix DNA-binding domain"/>
    <property type="match status" value="1"/>
</dbReference>
<keyword evidence="2" id="KW-0238">DNA-binding</keyword>
<keyword evidence="3" id="KW-0804">Transcription</keyword>
<sequence length="177" mass="19203">MSGKPDFEELMRQLSAMGSVRRELARSLPVDCSSGSAAVLALLGRDGDMRIGRLAELLAVDMSVTSRHVTHLAELGWIDRSPDPADRRSRILRLTPEGRERLTELSDRTARLLAERLSGWSDEDVELLTGLLARLRAGFDDPRTHSGGPPPTEMCPDAPPSETSPGAPPARTPVVTT</sequence>
<evidence type="ECO:0000256" key="3">
    <source>
        <dbReference type="ARBA" id="ARBA00023163"/>
    </source>
</evidence>
<feature type="compositionally biased region" description="Pro residues" evidence="4">
    <location>
        <begin position="148"/>
        <end position="159"/>
    </location>
</feature>
<reference evidence="6 7" key="1">
    <citation type="submission" date="2024-06" db="EMBL/GenBank/DDBJ databases">
        <title>The Natural Products Discovery Center: Release of the First 8490 Sequenced Strains for Exploring Actinobacteria Biosynthetic Diversity.</title>
        <authorList>
            <person name="Kalkreuter E."/>
            <person name="Kautsar S.A."/>
            <person name="Yang D."/>
            <person name="Bader C.D."/>
            <person name="Teijaro C.N."/>
            <person name="Fluegel L."/>
            <person name="Davis C.M."/>
            <person name="Simpson J.R."/>
            <person name="Lauterbach L."/>
            <person name="Steele A.D."/>
            <person name="Gui C."/>
            <person name="Meng S."/>
            <person name="Li G."/>
            <person name="Viehrig K."/>
            <person name="Ye F."/>
            <person name="Su P."/>
            <person name="Kiefer A.F."/>
            <person name="Nichols A."/>
            <person name="Cepeda A.J."/>
            <person name="Yan W."/>
            <person name="Fan B."/>
            <person name="Jiang Y."/>
            <person name="Adhikari A."/>
            <person name="Zheng C.-J."/>
            <person name="Schuster L."/>
            <person name="Cowan T.M."/>
            <person name="Smanski M.J."/>
            <person name="Chevrette M.G."/>
            <person name="De Carvalho L.P.S."/>
            <person name="Shen B."/>
        </authorList>
    </citation>
    <scope>NUCLEOTIDE SEQUENCE [LARGE SCALE GENOMIC DNA]</scope>
    <source>
        <strain evidence="6 7">NPDC001615</strain>
    </source>
</reference>
<protein>
    <submittedName>
        <fullName evidence="6">MarR family transcriptional regulator</fullName>
    </submittedName>
</protein>
<keyword evidence="7" id="KW-1185">Reference proteome</keyword>
<dbReference type="Proteomes" id="UP001496720">
    <property type="component" value="Unassembled WGS sequence"/>
</dbReference>
<accession>A0ABV1T0W5</accession>
<dbReference type="SUPFAM" id="SSF46785">
    <property type="entry name" value="Winged helix' DNA-binding domain"/>
    <property type="match status" value="1"/>
</dbReference>
<evidence type="ECO:0000256" key="2">
    <source>
        <dbReference type="ARBA" id="ARBA00023125"/>
    </source>
</evidence>
<dbReference type="InterPro" id="IPR000835">
    <property type="entry name" value="HTH_MarR-typ"/>
</dbReference>
<dbReference type="SMART" id="SM00347">
    <property type="entry name" value="HTH_MARR"/>
    <property type="match status" value="1"/>
</dbReference>
<dbReference type="PANTHER" id="PTHR33164:SF57">
    <property type="entry name" value="MARR-FAMILY TRANSCRIPTIONAL REGULATOR"/>
    <property type="match status" value="1"/>
</dbReference>
<dbReference type="PROSITE" id="PS50995">
    <property type="entry name" value="HTH_MARR_2"/>
    <property type="match status" value="1"/>
</dbReference>
<evidence type="ECO:0000256" key="1">
    <source>
        <dbReference type="ARBA" id="ARBA00023015"/>
    </source>
</evidence>
<comment type="caution">
    <text evidence="6">The sequence shown here is derived from an EMBL/GenBank/DDBJ whole genome shotgun (WGS) entry which is preliminary data.</text>
</comment>
<name>A0ABV1T0W5_9ACTN</name>
<dbReference type="InterPro" id="IPR036390">
    <property type="entry name" value="WH_DNA-bd_sf"/>
</dbReference>
<dbReference type="InterPro" id="IPR023187">
    <property type="entry name" value="Tscrpt_reg_MarR-type_CS"/>
</dbReference>
<dbReference type="EMBL" id="JBEOZY010000028">
    <property type="protein sequence ID" value="MER6167620.1"/>
    <property type="molecule type" value="Genomic_DNA"/>
</dbReference>
<evidence type="ECO:0000259" key="5">
    <source>
        <dbReference type="PROSITE" id="PS50995"/>
    </source>
</evidence>